<feature type="signal peptide" evidence="1">
    <location>
        <begin position="1"/>
        <end position="21"/>
    </location>
</feature>
<dbReference type="InterPro" id="IPR051532">
    <property type="entry name" value="Ester_Hydrolysis_Enzymes"/>
</dbReference>
<dbReference type="PROSITE" id="PS01098">
    <property type="entry name" value="LIPASE_GDSL_SER"/>
    <property type="match status" value="1"/>
</dbReference>
<dbReference type="Pfam" id="PF13472">
    <property type="entry name" value="Lipase_GDSL_2"/>
    <property type="match status" value="1"/>
</dbReference>
<feature type="chain" id="PRO_5030727013" evidence="1">
    <location>
        <begin position="22"/>
        <end position="212"/>
    </location>
</feature>
<dbReference type="PANTHER" id="PTHR30383">
    <property type="entry name" value="THIOESTERASE 1/PROTEASE 1/LYSOPHOSPHOLIPASE L1"/>
    <property type="match status" value="1"/>
</dbReference>
<keyword evidence="4" id="KW-1185">Reference proteome</keyword>
<evidence type="ECO:0000256" key="1">
    <source>
        <dbReference type="SAM" id="SignalP"/>
    </source>
</evidence>
<proteinExistence type="predicted"/>
<dbReference type="Gene3D" id="3.40.50.1110">
    <property type="entry name" value="SGNH hydrolase"/>
    <property type="match status" value="1"/>
</dbReference>
<comment type="caution">
    <text evidence="3">The sequence shown here is derived from an EMBL/GenBank/DDBJ whole genome shotgun (WGS) entry which is preliminary data.</text>
</comment>
<gene>
    <name evidence="3" type="ORF">H5P27_16935</name>
</gene>
<dbReference type="CDD" id="cd01822">
    <property type="entry name" value="Lysophospholipase_L1_like"/>
    <property type="match status" value="1"/>
</dbReference>
<dbReference type="SUPFAM" id="SSF52266">
    <property type="entry name" value="SGNH hydrolase"/>
    <property type="match status" value="1"/>
</dbReference>
<feature type="domain" description="SGNH hydrolase-type esterase" evidence="2">
    <location>
        <begin position="34"/>
        <end position="197"/>
    </location>
</feature>
<evidence type="ECO:0000313" key="3">
    <source>
        <dbReference type="EMBL" id="MBC2607741.1"/>
    </source>
</evidence>
<evidence type="ECO:0000313" key="4">
    <source>
        <dbReference type="Proteomes" id="UP000526501"/>
    </source>
</evidence>
<dbReference type="Proteomes" id="UP000526501">
    <property type="component" value="Unassembled WGS sequence"/>
</dbReference>
<dbReference type="EMBL" id="JACHVC010000013">
    <property type="protein sequence ID" value="MBC2607741.1"/>
    <property type="molecule type" value="Genomic_DNA"/>
</dbReference>
<protein>
    <submittedName>
        <fullName evidence="3">Arylesterase</fullName>
    </submittedName>
</protein>
<dbReference type="GO" id="GO:0004622">
    <property type="term" value="F:phosphatidylcholine lysophospholipase activity"/>
    <property type="evidence" value="ECO:0007669"/>
    <property type="project" value="TreeGrafter"/>
</dbReference>
<dbReference type="InterPro" id="IPR008265">
    <property type="entry name" value="Lipase_GDSL_AS"/>
</dbReference>
<evidence type="ECO:0000259" key="2">
    <source>
        <dbReference type="Pfam" id="PF13472"/>
    </source>
</evidence>
<dbReference type="InterPro" id="IPR036514">
    <property type="entry name" value="SGNH_hydro_sf"/>
</dbReference>
<dbReference type="InterPro" id="IPR013830">
    <property type="entry name" value="SGNH_hydro"/>
</dbReference>
<sequence>MKQTRLASTLIAIFLTVTVLASPSSAQDSARIVFLGDSLTAGYGIDPELAYPSLIEKRIQDQGLNYEVTAAGLSGETSAGGLRRANWILQKPADILVVALGANDGLRGMDLSDTKQNLQKIIDLARQKYPDIQIVLAGMKMPPNLGDAYTKEFSEMYPDLAQKNELPLIPFLLEGVGGHPELNIADGIHPNAEGHEILAENVWEVLAPLLSD</sequence>
<name>A0A7X1B8X8_9BACT</name>
<dbReference type="AlphaFoldDB" id="A0A7X1B8X8"/>
<dbReference type="GO" id="GO:0006629">
    <property type="term" value="P:lipid metabolic process"/>
    <property type="evidence" value="ECO:0007669"/>
    <property type="project" value="InterPro"/>
</dbReference>
<dbReference type="PANTHER" id="PTHR30383:SF24">
    <property type="entry name" value="THIOESTERASE 1_PROTEASE 1_LYSOPHOSPHOLIPASE L1"/>
    <property type="match status" value="1"/>
</dbReference>
<keyword evidence="1" id="KW-0732">Signal</keyword>
<organism evidence="3 4">
    <name type="scientific">Pelagicoccus albus</name>
    <dbReference type="NCBI Taxonomy" id="415222"/>
    <lineage>
        <taxon>Bacteria</taxon>
        <taxon>Pseudomonadati</taxon>
        <taxon>Verrucomicrobiota</taxon>
        <taxon>Opitutia</taxon>
        <taxon>Puniceicoccales</taxon>
        <taxon>Pelagicoccaceae</taxon>
        <taxon>Pelagicoccus</taxon>
    </lineage>
</organism>
<reference evidence="3 4" key="1">
    <citation type="submission" date="2020-07" db="EMBL/GenBank/DDBJ databases">
        <authorList>
            <person name="Feng X."/>
        </authorList>
    </citation>
    <scope>NUCLEOTIDE SEQUENCE [LARGE SCALE GENOMIC DNA]</scope>
    <source>
        <strain evidence="3 4">JCM23202</strain>
    </source>
</reference>
<accession>A0A7X1B8X8</accession>